<dbReference type="InterPro" id="IPR020843">
    <property type="entry name" value="ER"/>
</dbReference>
<comment type="subcellular location">
    <subcellularLocation>
        <location evidence="1">Cytoplasm</location>
    </subcellularLocation>
</comment>
<dbReference type="Pfam" id="PF13602">
    <property type="entry name" value="ADH_zinc_N_2"/>
    <property type="match status" value="1"/>
</dbReference>
<dbReference type="InterPro" id="IPR036291">
    <property type="entry name" value="NAD(P)-bd_dom_sf"/>
</dbReference>
<dbReference type="Proteomes" id="UP000661077">
    <property type="component" value="Unassembled WGS sequence"/>
</dbReference>
<dbReference type="Gene3D" id="3.40.50.720">
    <property type="entry name" value="NAD(P)-binding Rossmann-like Domain"/>
    <property type="match status" value="1"/>
</dbReference>
<comment type="caution">
    <text evidence="7">The sequence shown here is derived from an EMBL/GenBank/DDBJ whole genome shotgun (WGS) entry which is preliminary data.</text>
</comment>
<proteinExistence type="predicted"/>
<protein>
    <submittedName>
        <fullName evidence="7">Zinc-dependent alcohol dehydrogenase family protein</fullName>
    </submittedName>
</protein>
<dbReference type="InterPro" id="IPR013154">
    <property type="entry name" value="ADH-like_N"/>
</dbReference>
<reference evidence="7 8" key="1">
    <citation type="journal article" date="2021" name="Int. J. Syst. Evol. Microbiol.">
        <title>Steroidobacter gossypii sp. nov., isolated from soil of cotton cropping field.</title>
        <authorList>
            <person name="Huang R."/>
            <person name="Yang S."/>
            <person name="Zhen C."/>
            <person name="Liu W."/>
        </authorList>
    </citation>
    <scope>NUCLEOTIDE SEQUENCE [LARGE SCALE GENOMIC DNA]</scope>
    <source>
        <strain evidence="7 8">S1-65</strain>
    </source>
</reference>
<evidence type="ECO:0000256" key="1">
    <source>
        <dbReference type="ARBA" id="ARBA00004496"/>
    </source>
</evidence>
<dbReference type="CDD" id="cd08272">
    <property type="entry name" value="MDR6"/>
    <property type="match status" value="1"/>
</dbReference>
<feature type="domain" description="Enoyl reductase (ER)" evidence="6">
    <location>
        <begin position="14"/>
        <end position="322"/>
    </location>
</feature>
<dbReference type="InterPro" id="IPR051603">
    <property type="entry name" value="Zinc-ADH_QOR/CCCR"/>
</dbReference>
<dbReference type="EMBL" id="JAEVLS010000010">
    <property type="protein sequence ID" value="MBM0108844.1"/>
    <property type="molecule type" value="Genomic_DNA"/>
</dbReference>
<evidence type="ECO:0000256" key="2">
    <source>
        <dbReference type="ARBA" id="ARBA00011881"/>
    </source>
</evidence>
<dbReference type="RefSeq" id="WP_203171016.1">
    <property type="nucleotide sequence ID" value="NZ_JAEVLS010000010.1"/>
</dbReference>
<dbReference type="SMART" id="SM00829">
    <property type="entry name" value="PKS_ER"/>
    <property type="match status" value="1"/>
</dbReference>
<dbReference type="InterPro" id="IPR002364">
    <property type="entry name" value="Quin_OxRdtase/zeta-crystal_CS"/>
</dbReference>
<organism evidence="7 8">
    <name type="scientific">Steroidobacter gossypii</name>
    <dbReference type="NCBI Taxonomy" id="2805490"/>
    <lineage>
        <taxon>Bacteria</taxon>
        <taxon>Pseudomonadati</taxon>
        <taxon>Pseudomonadota</taxon>
        <taxon>Gammaproteobacteria</taxon>
        <taxon>Steroidobacterales</taxon>
        <taxon>Steroidobacteraceae</taxon>
        <taxon>Steroidobacter</taxon>
    </lineage>
</organism>
<dbReference type="Pfam" id="PF08240">
    <property type="entry name" value="ADH_N"/>
    <property type="match status" value="1"/>
</dbReference>
<dbReference type="PANTHER" id="PTHR44154:SF1">
    <property type="entry name" value="QUINONE OXIDOREDUCTASE"/>
    <property type="match status" value="1"/>
</dbReference>
<keyword evidence="4" id="KW-0521">NADP</keyword>
<evidence type="ECO:0000256" key="4">
    <source>
        <dbReference type="ARBA" id="ARBA00022857"/>
    </source>
</evidence>
<name>A0ABS1X6K1_9GAMM</name>
<sequence length="326" mass="35177">MTATMHAMVLTRFGGPDAFELKEVARPAPGPRQVLARVMATAINPLDYQIRRGDYGALVQLPTIIGHDVSGVVEQVGASVTEFAAGDEVYYTPKIFGGAGSYAQWHVADVDLVSRKPKNLSHIEAASLTLVGGTLMEGLLTRAQLKLGESILVHGAAGGVGTIAVQIAKACGAWVIATARGRDREFVAGLGADEIIDFETESYIERVGKLTEGRGVDVVLDTLGRDTLSRSPQVLADSGRVVTLVDTPEPQNLLDAWGRNATYHFVFTRQYSGKLDTLRTLVERGRVRPVVGRTFKLQEIAEAHRALETKTKDAPIRGKIAIEVEH</sequence>
<dbReference type="PANTHER" id="PTHR44154">
    <property type="entry name" value="QUINONE OXIDOREDUCTASE"/>
    <property type="match status" value="1"/>
</dbReference>
<keyword evidence="8" id="KW-1185">Reference proteome</keyword>
<dbReference type="InterPro" id="IPR011032">
    <property type="entry name" value="GroES-like_sf"/>
</dbReference>
<evidence type="ECO:0000259" key="6">
    <source>
        <dbReference type="SMART" id="SM00829"/>
    </source>
</evidence>
<dbReference type="PROSITE" id="PS01162">
    <property type="entry name" value="QOR_ZETA_CRYSTAL"/>
    <property type="match status" value="1"/>
</dbReference>
<dbReference type="SUPFAM" id="SSF50129">
    <property type="entry name" value="GroES-like"/>
    <property type="match status" value="1"/>
</dbReference>
<keyword evidence="5" id="KW-0694">RNA-binding</keyword>
<comment type="subunit">
    <text evidence="2">Homotetramer.</text>
</comment>
<dbReference type="SUPFAM" id="SSF51735">
    <property type="entry name" value="NAD(P)-binding Rossmann-fold domains"/>
    <property type="match status" value="1"/>
</dbReference>
<evidence type="ECO:0000256" key="5">
    <source>
        <dbReference type="ARBA" id="ARBA00022884"/>
    </source>
</evidence>
<evidence type="ECO:0000313" key="7">
    <source>
        <dbReference type="EMBL" id="MBM0108844.1"/>
    </source>
</evidence>
<dbReference type="Gene3D" id="3.90.180.10">
    <property type="entry name" value="Medium-chain alcohol dehydrogenases, catalytic domain"/>
    <property type="match status" value="1"/>
</dbReference>
<evidence type="ECO:0000256" key="3">
    <source>
        <dbReference type="ARBA" id="ARBA00022490"/>
    </source>
</evidence>
<keyword evidence="3" id="KW-0963">Cytoplasm</keyword>
<accession>A0ABS1X6K1</accession>
<evidence type="ECO:0000313" key="8">
    <source>
        <dbReference type="Proteomes" id="UP000661077"/>
    </source>
</evidence>
<gene>
    <name evidence="7" type="ORF">JM946_29275</name>
</gene>